<sequence>MKTIIFYRSSYRGNTLKIAESMADALFAELVSIDSNPSIDLSDYDLIGFGSAINFAAHDIRLQRFVSSQNLKGKNVFVFSTRCRPFLGAYHKHLKKIIEAKGGIIVGEFSCQGFDRTGPWVLMDGYNKARPNERDMFKARLFSEKLRWKLHPLAFVCKNPIAGYSESIPIRRKGSYIVAGNKVVFLNTSTCIKCGKCINVCPMHIFSLKDTALPMDKKNCIQCRLCADNCPTSSIYIQESFLNGLRIALRESFSNKLQNSYKAEDNHH</sequence>
<keyword evidence="2" id="KW-0479">Metal-binding</keyword>
<gene>
    <name evidence="7" type="ORF">ERS852457_03099</name>
</gene>
<reference evidence="7 8" key="1">
    <citation type="submission" date="2015-09" db="EMBL/GenBank/DDBJ databases">
        <authorList>
            <consortium name="Pathogen Informatics"/>
        </authorList>
    </citation>
    <scope>NUCLEOTIDE SEQUENCE [LARGE SCALE GENOMIC DNA]</scope>
    <source>
        <strain evidence="7 8">2789STDY5834842</strain>
    </source>
</reference>
<dbReference type="Gene3D" id="3.40.50.360">
    <property type="match status" value="1"/>
</dbReference>
<evidence type="ECO:0000259" key="6">
    <source>
        <dbReference type="PROSITE" id="PS51379"/>
    </source>
</evidence>
<evidence type="ECO:0000256" key="4">
    <source>
        <dbReference type="ARBA" id="ARBA00023014"/>
    </source>
</evidence>
<evidence type="ECO:0000256" key="3">
    <source>
        <dbReference type="ARBA" id="ARBA00023004"/>
    </source>
</evidence>
<dbReference type="PROSITE" id="PS51379">
    <property type="entry name" value="4FE4S_FER_2"/>
    <property type="match status" value="2"/>
</dbReference>
<dbReference type="InterPro" id="IPR029039">
    <property type="entry name" value="Flavoprotein-like_sf"/>
</dbReference>
<evidence type="ECO:0000259" key="5">
    <source>
        <dbReference type="PROSITE" id="PS50902"/>
    </source>
</evidence>
<keyword evidence="3" id="KW-0408">Iron</keyword>
<dbReference type="AlphaFoldDB" id="A0A174IZS5"/>
<organism evidence="7 8">
    <name type="scientific">Phocaeicola vulgatus</name>
    <name type="common">Bacteroides vulgatus</name>
    <dbReference type="NCBI Taxonomy" id="821"/>
    <lineage>
        <taxon>Bacteria</taxon>
        <taxon>Pseudomonadati</taxon>
        <taxon>Bacteroidota</taxon>
        <taxon>Bacteroidia</taxon>
        <taxon>Bacteroidales</taxon>
        <taxon>Bacteroidaceae</taxon>
        <taxon>Phocaeicola</taxon>
    </lineage>
</organism>
<dbReference type="InterPro" id="IPR017900">
    <property type="entry name" value="4Fe4S_Fe_S_CS"/>
</dbReference>
<dbReference type="PROSITE" id="PS00198">
    <property type="entry name" value="4FE4S_FER_1"/>
    <property type="match status" value="2"/>
</dbReference>
<evidence type="ECO:0000256" key="2">
    <source>
        <dbReference type="ARBA" id="ARBA00022723"/>
    </source>
</evidence>
<dbReference type="SUPFAM" id="SSF54862">
    <property type="entry name" value="4Fe-4S ferredoxins"/>
    <property type="match status" value="1"/>
</dbReference>
<dbReference type="Gene3D" id="3.30.70.20">
    <property type="match status" value="1"/>
</dbReference>
<protein>
    <submittedName>
        <fullName evidence="7">Ferredoxin</fullName>
    </submittedName>
</protein>
<dbReference type="PANTHER" id="PTHR24960:SF79">
    <property type="entry name" value="PHOTOSYSTEM I IRON-SULFUR CENTER"/>
    <property type="match status" value="1"/>
</dbReference>
<dbReference type="RefSeq" id="WP_057250596.1">
    <property type="nucleotide sequence ID" value="NZ_CYZI01000023.1"/>
</dbReference>
<feature type="domain" description="4Fe-4S ferredoxin-type" evidence="6">
    <location>
        <begin position="182"/>
        <end position="211"/>
    </location>
</feature>
<dbReference type="SUPFAM" id="SSF52218">
    <property type="entry name" value="Flavoproteins"/>
    <property type="match status" value="1"/>
</dbReference>
<dbReference type="PANTHER" id="PTHR24960">
    <property type="entry name" value="PHOTOSYSTEM I IRON-SULFUR CENTER-RELATED"/>
    <property type="match status" value="1"/>
</dbReference>
<dbReference type="GO" id="GO:0046872">
    <property type="term" value="F:metal ion binding"/>
    <property type="evidence" value="ECO:0007669"/>
    <property type="project" value="UniProtKB-KW"/>
</dbReference>
<dbReference type="InterPro" id="IPR026816">
    <property type="entry name" value="Flavodoxin_dom"/>
</dbReference>
<evidence type="ECO:0000256" key="1">
    <source>
        <dbReference type="ARBA" id="ARBA00022485"/>
    </source>
</evidence>
<dbReference type="InterPro" id="IPR047964">
    <property type="entry name" value="EFR1-like"/>
</dbReference>
<evidence type="ECO:0000313" key="8">
    <source>
        <dbReference type="Proteomes" id="UP000095333"/>
    </source>
</evidence>
<evidence type="ECO:0000313" key="7">
    <source>
        <dbReference type="EMBL" id="CUO92973.1"/>
    </source>
</evidence>
<dbReference type="GO" id="GO:0010181">
    <property type="term" value="F:FMN binding"/>
    <property type="evidence" value="ECO:0007669"/>
    <property type="project" value="InterPro"/>
</dbReference>
<dbReference type="InterPro" id="IPR017896">
    <property type="entry name" value="4Fe4S_Fe-S-bd"/>
</dbReference>
<dbReference type="GO" id="GO:0051539">
    <property type="term" value="F:4 iron, 4 sulfur cluster binding"/>
    <property type="evidence" value="ECO:0007669"/>
    <property type="project" value="UniProtKB-KW"/>
</dbReference>
<dbReference type="InterPro" id="IPR008254">
    <property type="entry name" value="Flavodoxin/NO_synth"/>
</dbReference>
<dbReference type="Pfam" id="PF12724">
    <property type="entry name" value="Flavodoxin_5"/>
    <property type="match status" value="1"/>
</dbReference>
<proteinExistence type="predicted"/>
<dbReference type="PROSITE" id="PS50902">
    <property type="entry name" value="FLAVODOXIN_LIKE"/>
    <property type="match status" value="1"/>
</dbReference>
<dbReference type="InterPro" id="IPR050157">
    <property type="entry name" value="PSI_iron-sulfur_center"/>
</dbReference>
<accession>A0A174IZS5</accession>
<keyword evidence="4" id="KW-0411">Iron-sulfur</keyword>
<dbReference type="Pfam" id="PF12838">
    <property type="entry name" value="Fer4_7"/>
    <property type="match status" value="1"/>
</dbReference>
<name>A0A174IZS5_PHOVU</name>
<keyword evidence="1" id="KW-0004">4Fe-4S</keyword>
<dbReference type="EMBL" id="CYZI01000023">
    <property type="protein sequence ID" value="CUO92973.1"/>
    <property type="molecule type" value="Genomic_DNA"/>
</dbReference>
<feature type="domain" description="4Fe-4S ferredoxin-type" evidence="6">
    <location>
        <begin position="215"/>
        <end position="240"/>
    </location>
</feature>
<dbReference type="Proteomes" id="UP000095333">
    <property type="component" value="Unassembled WGS sequence"/>
</dbReference>
<feature type="domain" description="Flavodoxin-like" evidence="5">
    <location>
        <begin position="4"/>
        <end position="147"/>
    </location>
</feature>
<dbReference type="NCBIfam" id="NF038196">
    <property type="entry name" value="ferrodoxin_EFR1"/>
    <property type="match status" value="1"/>
</dbReference>